<feature type="region of interest" description="Disordered" evidence="1">
    <location>
        <begin position="120"/>
        <end position="139"/>
    </location>
</feature>
<feature type="region of interest" description="Disordered" evidence="1">
    <location>
        <begin position="155"/>
        <end position="177"/>
    </location>
</feature>
<comment type="caution">
    <text evidence="4">The sequence shown here is derived from an EMBL/GenBank/DDBJ whole genome shotgun (WGS) entry which is preliminary data.</text>
</comment>
<dbReference type="Pfam" id="PF00226">
    <property type="entry name" value="DnaJ"/>
    <property type="match status" value="1"/>
</dbReference>
<evidence type="ECO:0000256" key="1">
    <source>
        <dbReference type="SAM" id="MobiDB-lite"/>
    </source>
</evidence>
<keyword evidence="2" id="KW-0812">Transmembrane</keyword>
<organism evidence="4 5">
    <name type="scientific">Ambispora gerdemannii</name>
    <dbReference type="NCBI Taxonomy" id="144530"/>
    <lineage>
        <taxon>Eukaryota</taxon>
        <taxon>Fungi</taxon>
        <taxon>Fungi incertae sedis</taxon>
        <taxon>Mucoromycota</taxon>
        <taxon>Glomeromycotina</taxon>
        <taxon>Glomeromycetes</taxon>
        <taxon>Archaeosporales</taxon>
        <taxon>Ambisporaceae</taxon>
        <taxon>Ambispora</taxon>
    </lineage>
</organism>
<reference evidence="4" key="1">
    <citation type="submission" date="2021-06" db="EMBL/GenBank/DDBJ databases">
        <authorList>
            <person name="Kallberg Y."/>
            <person name="Tangrot J."/>
            <person name="Rosling A."/>
        </authorList>
    </citation>
    <scope>NUCLEOTIDE SEQUENCE</scope>
    <source>
        <strain evidence="4">MT106</strain>
    </source>
</reference>
<feature type="domain" description="J" evidence="3">
    <location>
        <begin position="47"/>
        <end position="112"/>
    </location>
</feature>
<dbReference type="InterPro" id="IPR053025">
    <property type="entry name" value="Mito_ATP_Synthase-Asso"/>
</dbReference>
<keyword evidence="2" id="KW-1133">Transmembrane helix</keyword>
<evidence type="ECO:0000313" key="4">
    <source>
        <dbReference type="EMBL" id="CAG8486739.1"/>
    </source>
</evidence>
<protein>
    <submittedName>
        <fullName evidence="4">1719_t:CDS:1</fullName>
    </submittedName>
</protein>
<dbReference type="PROSITE" id="PS50076">
    <property type="entry name" value="DNAJ_2"/>
    <property type="match status" value="1"/>
</dbReference>
<dbReference type="InterPro" id="IPR001623">
    <property type="entry name" value="DnaJ_domain"/>
</dbReference>
<dbReference type="Gene3D" id="1.10.287.110">
    <property type="entry name" value="DnaJ domain"/>
    <property type="match status" value="1"/>
</dbReference>
<dbReference type="CDD" id="cd06257">
    <property type="entry name" value="DnaJ"/>
    <property type="match status" value="1"/>
</dbReference>
<dbReference type="SMART" id="SM00271">
    <property type="entry name" value="DnaJ"/>
    <property type="match status" value="1"/>
</dbReference>
<dbReference type="EMBL" id="CAJVPL010000351">
    <property type="protein sequence ID" value="CAG8486739.1"/>
    <property type="molecule type" value="Genomic_DNA"/>
</dbReference>
<proteinExistence type="predicted"/>
<dbReference type="PRINTS" id="PR00625">
    <property type="entry name" value="JDOMAIN"/>
</dbReference>
<sequence length="256" mass="30487">MTNYLRRCTSTRTCFLLERHSNYKHYKFPELPLQYGCFSHTAQNFRKHYETLEVAPDATQKQIKSQFYKLSKKYHPDMNLGDEKAHAQFLKINEAYSVLIDDGSRREYDRSIRNHRRTFRPRGNRQNFNNTSSDSYHKHHHYRYGEGASQASHYYRPNARSSGRNSGNGNGFHFHGQKKSPEFNFDEHFQRHYGQELRHTERERKKNLELMEEYRKQHQIRKLGNLVTFASLIFIFTSALTFASAEGSNYNSKKIE</sequence>
<dbReference type="PANTHER" id="PTHR44873">
    <property type="entry name" value="DNAJ HOMOLOG SUBFAMILY C MEMBER 30, MITOCHONDRIAL"/>
    <property type="match status" value="1"/>
</dbReference>
<dbReference type="OrthoDB" id="445556at2759"/>
<dbReference type="Proteomes" id="UP000789831">
    <property type="component" value="Unassembled WGS sequence"/>
</dbReference>
<evidence type="ECO:0000256" key="2">
    <source>
        <dbReference type="SAM" id="Phobius"/>
    </source>
</evidence>
<dbReference type="PANTHER" id="PTHR44873:SF1">
    <property type="entry name" value="DNAJ HOMOLOG SUBFAMILY C MEMBER 30, MITOCHONDRIAL"/>
    <property type="match status" value="1"/>
</dbReference>
<feature type="compositionally biased region" description="Polar residues" evidence="1">
    <location>
        <begin position="124"/>
        <end position="134"/>
    </location>
</feature>
<gene>
    <name evidence="4" type="ORF">AGERDE_LOCUS3526</name>
</gene>
<keyword evidence="2" id="KW-0472">Membrane</keyword>
<evidence type="ECO:0000259" key="3">
    <source>
        <dbReference type="PROSITE" id="PS50076"/>
    </source>
</evidence>
<dbReference type="AlphaFoldDB" id="A0A9N8WE19"/>
<feature type="transmembrane region" description="Helical" evidence="2">
    <location>
        <begin position="223"/>
        <end position="243"/>
    </location>
</feature>
<accession>A0A9N8WE19</accession>
<dbReference type="SUPFAM" id="SSF46565">
    <property type="entry name" value="Chaperone J-domain"/>
    <property type="match status" value="1"/>
</dbReference>
<evidence type="ECO:0000313" key="5">
    <source>
        <dbReference type="Proteomes" id="UP000789831"/>
    </source>
</evidence>
<feature type="compositionally biased region" description="Low complexity" evidence="1">
    <location>
        <begin position="160"/>
        <end position="174"/>
    </location>
</feature>
<name>A0A9N8WE19_9GLOM</name>
<dbReference type="InterPro" id="IPR036869">
    <property type="entry name" value="J_dom_sf"/>
</dbReference>
<keyword evidence="5" id="KW-1185">Reference proteome</keyword>